<dbReference type="Gene3D" id="3.40.250.10">
    <property type="entry name" value="Rhodanese-like domain"/>
    <property type="match status" value="1"/>
</dbReference>
<evidence type="ECO:0000259" key="1">
    <source>
        <dbReference type="PROSITE" id="PS50206"/>
    </source>
</evidence>
<comment type="caution">
    <text evidence="2">The sequence shown here is derived from an EMBL/GenBank/DDBJ whole genome shotgun (WGS) entry which is preliminary data.</text>
</comment>
<dbReference type="SMART" id="SM00450">
    <property type="entry name" value="RHOD"/>
    <property type="match status" value="1"/>
</dbReference>
<dbReference type="InterPro" id="IPR050229">
    <property type="entry name" value="GlpE_sulfurtransferase"/>
</dbReference>
<dbReference type="EMBL" id="QXWZ01000004">
    <property type="protein sequence ID" value="NBI78002.1"/>
    <property type="molecule type" value="Genomic_DNA"/>
</dbReference>
<sequence length="100" mass="11058">MSLFSRRPSFQQGLETFRKMPGAVLLDVRTPEEFAAGHVPEAVNAPLDALGRIDYQRDTPLFVYCHSGARSGRACMLLEEKGYRAVNIGGIAGYNGRLDR</sequence>
<dbReference type="Proteomes" id="UP000446348">
    <property type="component" value="Unassembled WGS sequence"/>
</dbReference>
<dbReference type="CDD" id="cd00158">
    <property type="entry name" value="RHOD"/>
    <property type="match status" value="1"/>
</dbReference>
<dbReference type="PROSITE" id="PS50206">
    <property type="entry name" value="RHODANESE_3"/>
    <property type="match status" value="1"/>
</dbReference>
<organism evidence="2 3">
    <name type="scientific">Anaerotruncus colihominis</name>
    <dbReference type="NCBI Taxonomy" id="169435"/>
    <lineage>
        <taxon>Bacteria</taxon>
        <taxon>Bacillati</taxon>
        <taxon>Bacillota</taxon>
        <taxon>Clostridia</taxon>
        <taxon>Eubacteriales</taxon>
        <taxon>Oscillospiraceae</taxon>
        <taxon>Anaerotruncus</taxon>
    </lineage>
</organism>
<evidence type="ECO:0000313" key="3">
    <source>
        <dbReference type="Proteomes" id="UP000446348"/>
    </source>
</evidence>
<dbReference type="Pfam" id="PF00581">
    <property type="entry name" value="Rhodanese"/>
    <property type="match status" value="1"/>
</dbReference>
<dbReference type="SUPFAM" id="SSF52821">
    <property type="entry name" value="Rhodanese/Cell cycle control phosphatase"/>
    <property type="match status" value="1"/>
</dbReference>
<dbReference type="OrthoDB" id="9800872at2"/>
<proteinExistence type="predicted"/>
<dbReference type="PANTHER" id="PTHR43031">
    <property type="entry name" value="FAD-DEPENDENT OXIDOREDUCTASE"/>
    <property type="match status" value="1"/>
</dbReference>
<protein>
    <submittedName>
        <fullName evidence="2">Rhodanese-like domain-containing protein</fullName>
    </submittedName>
</protein>
<feature type="domain" description="Rhodanese" evidence="1">
    <location>
        <begin position="19"/>
        <end position="100"/>
    </location>
</feature>
<name>A0A845RJU8_9FIRM</name>
<dbReference type="AlphaFoldDB" id="A0A845RJU8"/>
<dbReference type="InterPro" id="IPR036873">
    <property type="entry name" value="Rhodanese-like_dom_sf"/>
</dbReference>
<reference evidence="2 3" key="1">
    <citation type="submission" date="2018-08" db="EMBL/GenBank/DDBJ databases">
        <title>Murine metabolic-syndrome-specific gut microbial biobank.</title>
        <authorList>
            <person name="Liu C."/>
        </authorList>
    </citation>
    <scope>NUCLEOTIDE SEQUENCE [LARGE SCALE GENOMIC DNA]</scope>
    <source>
        <strain evidence="2 3">X69</strain>
    </source>
</reference>
<dbReference type="PANTHER" id="PTHR43031:SF1">
    <property type="entry name" value="PYRIDINE NUCLEOTIDE-DISULPHIDE OXIDOREDUCTASE"/>
    <property type="match status" value="1"/>
</dbReference>
<dbReference type="InterPro" id="IPR001763">
    <property type="entry name" value="Rhodanese-like_dom"/>
</dbReference>
<gene>
    <name evidence="2" type="ORF">D3Z39_03770</name>
</gene>
<evidence type="ECO:0000313" key="2">
    <source>
        <dbReference type="EMBL" id="NBI78002.1"/>
    </source>
</evidence>
<accession>A0A845RJU8</accession>